<dbReference type="PANTHER" id="PTHR30258:SF3">
    <property type="entry name" value="SLL1921 PROTEIN"/>
    <property type="match status" value="1"/>
</dbReference>
<gene>
    <name evidence="5" type="ORF">BN112_0997</name>
</gene>
<dbReference type="GO" id="GO:0016887">
    <property type="term" value="F:ATP hydrolysis activity"/>
    <property type="evidence" value="ECO:0007669"/>
    <property type="project" value="TreeGrafter"/>
</dbReference>
<dbReference type="SUPFAM" id="SSF52540">
    <property type="entry name" value="P-loop containing nucleoside triphosphate hydrolases"/>
    <property type="match status" value="1"/>
</dbReference>
<sequence>MRMRSHRPALHGACPTLAPFVADYEALGRLRPAFVRALAREFDLGALAGRLCPVLLEGSYAALFALADYVHGDQADELERLMRKRGYRLAAPARYVLPSPLLLAVAREASGAPGLHAAEHPAQRRTALQALFFDMVRWGVRHGASDLHLHADRRAAAAQVCYTVGGAYVAAPCFQGLSHACLLEILAVAWMDVRAGNGAVFDPRAEQQGRITLQVDEVPVVLRWASLATDHGPSVCLRILRQDQPHGGGSLAELGYLPAQVATLERACQRAGGAVVLAGTVGAGKSTTIAAMLRGLPAERKLVTLEDPAEYAIANALQNSVSRSLEGEAGAPFDAKLLTIKRSAMHDLYLGEVRDRQTGRVFTDLAGSGVSLYTTTHAGSALLIPERLASDFIGVSRDFLATPGVLKLLVYQTLLPRLCPACALPLAVLWRRDAGRSHAQRLAWRCWAARLRRAGVALEQARIRNPAGCAACADAGLPALRGYAGRTVVAELLEPETDTVLLDLIRRRDNPALRRLLGRRARRRAPDAPLRAVDCAWRKVEAGGVDPRLVERSFALPPALRAPTGAEGGHG</sequence>
<dbReference type="AlphaFoldDB" id="A0A0C6P0M5"/>
<dbReference type="PANTHER" id="PTHR30258">
    <property type="entry name" value="TYPE II SECRETION SYSTEM PROTEIN GSPE-RELATED"/>
    <property type="match status" value="1"/>
</dbReference>
<comment type="similarity">
    <text evidence="1">Belongs to the GSP E family.</text>
</comment>
<dbReference type="Gene3D" id="3.30.450.90">
    <property type="match status" value="1"/>
</dbReference>
<dbReference type="InterPro" id="IPR027417">
    <property type="entry name" value="P-loop_NTPase"/>
</dbReference>
<dbReference type="OrthoDB" id="5790493at2"/>
<evidence type="ECO:0000256" key="2">
    <source>
        <dbReference type="ARBA" id="ARBA00022741"/>
    </source>
</evidence>
<evidence type="ECO:0000313" key="5">
    <source>
        <dbReference type="EMBL" id="CCJ52915.1"/>
    </source>
</evidence>
<dbReference type="EMBL" id="HE965806">
    <property type="protein sequence ID" value="CCJ52915.1"/>
    <property type="molecule type" value="Genomic_DNA"/>
</dbReference>
<dbReference type="RefSeq" id="WP_015063951.1">
    <property type="nucleotide sequence ID" value="NC_019382.1"/>
</dbReference>
<dbReference type="GO" id="GO:0005886">
    <property type="term" value="C:plasma membrane"/>
    <property type="evidence" value="ECO:0007669"/>
    <property type="project" value="TreeGrafter"/>
</dbReference>
<feature type="domain" description="Bacterial type II secretion system protein E" evidence="4">
    <location>
        <begin position="135"/>
        <end position="508"/>
    </location>
</feature>
<evidence type="ECO:0000313" key="6">
    <source>
        <dbReference type="Proteomes" id="UP000007564"/>
    </source>
</evidence>
<dbReference type="Pfam" id="PF00437">
    <property type="entry name" value="T2SSE"/>
    <property type="match status" value="1"/>
</dbReference>
<dbReference type="InterPro" id="IPR001482">
    <property type="entry name" value="T2SS/T4SS_dom"/>
</dbReference>
<dbReference type="HOGENOM" id="CLU_026424_0_0_4"/>
<evidence type="ECO:0000256" key="1">
    <source>
        <dbReference type="ARBA" id="ARBA00006611"/>
    </source>
</evidence>
<dbReference type="KEGG" id="bbh:BN112_0997"/>
<proteinExistence type="inferred from homology"/>
<dbReference type="GO" id="GO:0005524">
    <property type="term" value="F:ATP binding"/>
    <property type="evidence" value="ECO:0007669"/>
    <property type="project" value="UniProtKB-KW"/>
</dbReference>
<evidence type="ECO:0000259" key="4">
    <source>
        <dbReference type="Pfam" id="PF00437"/>
    </source>
</evidence>
<keyword evidence="3" id="KW-0067">ATP-binding</keyword>
<evidence type="ECO:0000256" key="3">
    <source>
        <dbReference type="ARBA" id="ARBA00022840"/>
    </source>
</evidence>
<dbReference type="Gene3D" id="3.40.50.300">
    <property type="entry name" value="P-loop containing nucleotide triphosphate hydrolases"/>
    <property type="match status" value="1"/>
</dbReference>
<protein>
    <submittedName>
        <fullName evidence="5">Putative general secretion pathway protein</fullName>
    </submittedName>
</protein>
<reference evidence="5 6" key="1">
    <citation type="journal article" date="2012" name="BMC Genomics">
        <title>Comparative genomics of the classical Bordetella subspecies: the evolution and exchange of virulence-associated diversity amongst closely related pathogens.</title>
        <authorList>
            <person name="Park J."/>
            <person name="Zhang Y."/>
            <person name="Buboltz A.M."/>
            <person name="Zhang X."/>
            <person name="Schuster S.C."/>
            <person name="Ahuja U."/>
            <person name="Liu M."/>
            <person name="Miller J.F."/>
            <person name="Sebaihia M."/>
            <person name="Bentley S.D."/>
            <person name="Parkhill J."/>
            <person name="Harvill E.T."/>
        </authorList>
    </citation>
    <scope>NUCLEOTIDE SEQUENCE [LARGE SCALE GENOMIC DNA]</scope>
    <source>
        <strain evidence="5 6">253</strain>
    </source>
</reference>
<accession>A0A0C6P0M5</accession>
<keyword evidence="2" id="KW-0547">Nucleotide-binding</keyword>
<name>A0A0C6P0M5_BORBO</name>
<organism evidence="5 6">
    <name type="scientific">Bordetella bronchiseptica 253</name>
    <dbReference type="NCBI Taxonomy" id="568707"/>
    <lineage>
        <taxon>Bacteria</taxon>
        <taxon>Pseudomonadati</taxon>
        <taxon>Pseudomonadota</taxon>
        <taxon>Betaproteobacteria</taxon>
        <taxon>Burkholderiales</taxon>
        <taxon>Alcaligenaceae</taxon>
        <taxon>Bordetella</taxon>
    </lineage>
</organism>
<dbReference type="Proteomes" id="UP000007564">
    <property type="component" value="Chromosome"/>
</dbReference>